<dbReference type="Proteomes" id="UP000694420">
    <property type="component" value="Unplaced"/>
</dbReference>
<evidence type="ECO:0000313" key="2">
    <source>
        <dbReference type="Proteomes" id="UP000694420"/>
    </source>
</evidence>
<reference evidence="1" key="1">
    <citation type="submission" date="2025-08" db="UniProtKB">
        <authorList>
            <consortium name="Ensembl"/>
        </authorList>
    </citation>
    <scope>IDENTIFICATION</scope>
</reference>
<dbReference type="Ensembl" id="ENSNPET00000018064.1">
    <property type="protein sequence ID" value="ENSNPEP00000017630.1"/>
    <property type="gene ID" value="ENSNPEG00000013097.1"/>
</dbReference>
<proteinExistence type="predicted"/>
<reference evidence="1" key="2">
    <citation type="submission" date="2025-09" db="UniProtKB">
        <authorList>
            <consortium name="Ensembl"/>
        </authorList>
    </citation>
    <scope>IDENTIFICATION</scope>
</reference>
<protein>
    <submittedName>
        <fullName evidence="1">Chromosome 7 open reading frame 57</fullName>
    </submittedName>
</protein>
<evidence type="ECO:0000313" key="1">
    <source>
        <dbReference type="Ensembl" id="ENSNPEP00000017630.1"/>
    </source>
</evidence>
<dbReference type="Pfam" id="PF17662">
    <property type="entry name" value="DUF5524"/>
    <property type="match status" value="1"/>
</dbReference>
<dbReference type="PANTHER" id="PTHR31097">
    <property type="entry name" value="SI:DKEY-276J7.1"/>
    <property type="match status" value="1"/>
</dbReference>
<dbReference type="InterPro" id="IPR040247">
    <property type="entry name" value="DUF5524"/>
</dbReference>
<accession>A0A8C6ZLM8</accession>
<sequence>SRGDSLEMQGLNIFFSFTVDWYYHVPLKQPEKPVNSEIPLPPTSQIPGLSDLAEPHDEKMFGGRRKWIKDTDSEYVKLAKQGGRPDLLKHHIPATSKSSPVAYAAPDWYSHCSTSSTTDEPQNHVSTIPDFMIHKEFKASDHHSTNYETRRAPFDFDMKSVWQRDAEDKENTGKKKVKFPAINPKYQSKIQNVPTNKEFSGKNKLTFPPMPAQRNGEAVNFSKLISNGYGADWIQQHIEREKKVQQTSENSEELRGNFFCLTLLLRMNVCILKDSWSSLQILFLQVSIRRKHESKIQSDAVFKGKSATKQKDEPRFFSGPEIGHLI</sequence>
<keyword evidence="2" id="KW-1185">Reference proteome</keyword>
<dbReference type="PANTHER" id="PTHR31097:SF2">
    <property type="entry name" value="CHROMOSOME 7 OPEN READING FRAME 57"/>
    <property type="match status" value="1"/>
</dbReference>
<name>A0A8C6ZLM8_NOTPE</name>
<organism evidence="1 2">
    <name type="scientific">Nothoprocta perdicaria</name>
    <name type="common">Chilean tinamou</name>
    <name type="synonym">Crypturus perdicarius</name>
    <dbReference type="NCBI Taxonomy" id="30464"/>
    <lineage>
        <taxon>Eukaryota</taxon>
        <taxon>Metazoa</taxon>
        <taxon>Chordata</taxon>
        <taxon>Craniata</taxon>
        <taxon>Vertebrata</taxon>
        <taxon>Euteleostomi</taxon>
        <taxon>Archelosauria</taxon>
        <taxon>Archosauria</taxon>
        <taxon>Dinosauria</taxon>
        <taxon>Saurischia</taxon>
        <taxon>Theropoda</taxon>
        <taxon>Coelurosauria</taxon>
        <taxon>Aves</taxon>
        <taxon>Palaeognathae</taxon>
        <taxon>Tinamiformes</taxon>
        <taxon>Tinamidae</taxon>
        <taxon>Nothoprocta</taxon>
    </lineage>
</organism>
<dbReference type="AlphaFoldDB" id="A0A8C6ZLM8"/>